<dbReference type="Gene3D" id="3.40.50.970">
    <property type="match status" value="1"/>
</dbReference>
<dbReference type="AlphaFoldDB" id="A0A347ZQY7"/>
<evidence type="ECO:0000259" key="4">
    <source>
        <dbReference type="Pfam" id="PF00676"/>
    </source>
</evidence>
<organism evidence="5 6">
    <name type="scientific">Pelolinea submarina</name>
    <dbReference type="NCBI Taxonomy" id="913107"/>
    <lineage>
        <taxon>Bacteria</taxon>
        <taxon>Bacillati</taxon>
        <taxon>Chloroflexota</taxon>
        <taxon>Anaerolineae</taxon>
        <taxon>Anaerolineales</taxon>
        <taxon>Anaerolineaceae</taxon>
        <taxon>Pelolinea</taxon>
    </lineage>
</organism>
<comment type="cofactor">
    <cofactor evidence="1">
        <name>thiamine diphosphate</name>
        <dbReference type="ChEBI" id="CHEBI:58937"/>
    </cofactor>
</comment>
<dbReference type="CDD" id="cd02000">
    <property type="entry name" value="TPP_E1_PDC_ADC_BCADC"/>
    <property type="match status" value="1"/>
</dbReference>
<dbReference type="SUPFAM" id="SSF52518">
    <property type="entry name" value="Thiamin diphosphate-binding fold (THDP-binding)"/>
    <property type="match status" value="1"/>
</dbReference>
<dbReference type="PANTHER" id="PTHR11516:SF60">
    <property type="entry name" value="PYRUVATE DEHYDROGENASE E1 COMPONENT SUBUNIT ALPHA"/>
    <property type="match status" value="1"/>
</dbReference>
<evidence type="ECO:0000313" key="5">
    <source>
        <dbReference type="EMBL" id="REG11728.1"/>
    </source>
</evidence>
<dbReference type="EMBL" id="QUMS01000001">
    <property type="protein sequence ID" value="REG11728.1"/>
    <property type="molecule type" value="Genomic_DNA"/>
</dbReference>
<dbReference type="Pfam" id="PF00676">
    <property type="entry name" value="E1_dh"/>
    <property type="match status" value="1"/>
</dbReference>
<reference evidence="5 6" key="1">
    <citation type="submission" date="2018-08" db="EMBL/GenBank/DDBJ databases">
        <title>Genomic Encyclopedia of Type Strains, Phase IV (KMG-IV): sequencing the most valuable type-strain genomes for metagenomic binning, comparative biology and taxonomic classification.</title>
        <authorList>
            <person name="Goeker M."/>
        </authorList>
    </citation>
    <scope>NUCLEOTIDE SEQUENCE [LARGE SCALE GENOMIC DNA]</scope>
    <source>
        <strain evidence="5 6">DSM 23923</strain>
    </source>
</reference>
<proteinExistence type="predicted"/>
<dbReference type="Proteomes" id="UP000256388">
    <property type="component" value="Unassembled WGS sequence"/>
</dbReference>
<dbReference type="PANTHER" id="PTHR11516">
    <property type="entry name" value="PYRUVATE DEHYDROGENASE E1 COMPONENT, ALPHA SUBUNIT BACTERIAL AND ORGANELLAR"/>
    <property type="match status" value="1"/>
</dbReference>
<keyword evidence="5" id="KW-0670">Pyruvate</keyword>
<accession>A0A347ZQY7</accession>
<evidence type="ECO:0000313" key="6">
    <source>
        <dbReference type="Proteomes" id="UP000256388"/>
    </source>
</evidence>
<keyword evidence="6" id="KW-1185">Reference proteome</keyword>
<keyword evidence="2" id="KW-0560">Oxidoreductase</keyword>
<dbReference type="InterPro" id="IPR001017">
    <property type="entry name" value="DH_E1"/>
</dbReference>
<evidence type="ECO:0000256" key="2">
    <source>
        <dbReference type="ARBA" id="ARBA00023002"/>
    </source>
</evidence>
<dbReference type="RefSeq" id="WP_198418396.1">
    <property type="nucleotide sequence ID" value="NZ_AP018437.1"/>
</dbReference>
<comment type="caution">
    <text evidence="5">The sequence shown here is derived from an EMBL/GenBank/DDBJ whole genome shotgun (WGS) entry which is preliminary data.</text>
</comment>
<sequence length="344" mass="37685">MTIRKPEDVVTPLDFSGMDQELLKTLFLRMVRAREFEEQLYYLFLTTKMPGTMHQATGQEAVAVGVASALNKDDYVTSNHRGHGHCIAKDVSLDLMMAEMFAKRNGACKGMGGSMHLCDFSKGMLGAFGIVGAGIPIATGAALSAQVRGTKQVAVSFFGDGAINEGVFHESLNMASLWKLPVIYVIENNQYALSMPNELVSAVTDYSSRGCSYNVPGERVDGNNVTAVYRAASRAVDRARKGEGPFLLECVTYRMRGHARFEPAEYRNKEEVELWSQYDPIKRFKEAAVEAGVLTEADLTAIEAQVDDEIEAAIAFAQAGEDVGPEDYKQFIYELDTTAKAGLK</sequence>
<feature type="domain" description="Dehydrogenase E1 component" evidence="4">
    <location>
        <begin position="29"/>
        <end position="320"/>
    </location>
</feature>
<protein>
    <submittedName>
        <fullName evidence="5">Pyruvate dehydrogenase E1 component alpha subunit</fullName>
    </submittedName>
</protein>
<dbReference type="GO" id="GO:0004739">
    <property type="term" value="F:pyruvate dehydrogenase (acetyl-transferring) activity"/>
    <property type="evidence" value="ECO:0007669"/>
    <property type="project" value="TreeGrafter"/>
</dbReference>
<dbReference type="InterPro" id="IPR029061">
    <property type="entry name" value="THDP-binding"/>
</dbReference>
<dbReference type="InterPro" id="IPR050642">
    <property type="entry name" value="PDH_E1_Alpha_Subunit"/>
</dbReference>
<gene>
    <name evidence="5" type="ORF">DFR64_1620</name>
</gene>
<evidence type="ECO:0000256" key="3">
    <source>
        <dbReference type="ARBA" id="ARBA00023052"/>
    </source>
</evidence>
<evidence type="ECO:0000256" key="1">
    <source>
        <dbReference type="ARBA" id="ARBA00001964"/>
    </source>
</evidence>
<name>A0A347ZQY7_9CHLR</name>
<keyword evidence="3" id="KW-0786">Thiamine pyrophosphate</keyword>
<dbReference type="GO" id="GO:0006086">
    <property type="term" value="P:pyruvate decarboxylation to acetyl-CoA"/>
    <property type="evidence" value="ECO:0007669"/>
    <property type="project" value="TreeGrafter"/>
</dbReference>